<accession>A0ABS9LCS9</accession>
<protein>
    <submittedName>
        <fullName evidence="2">Helix-turn-helix domain-containing protein</fullName>
    </submittedName>
</protein>
<dbReference type="EMBL" id="JAKLTQ010000025">
    <property type="protein sequence ID" value="MCG2624450.1"/>
    <property type="molecule type" value="Genomic_DNA"/>
</dbReference>
<sequence length="185" mass="19892">MAPSSIADLILHPVRLRIIQALLGGRQLTTAEIAAELPDVAAATLYRHVGTLAKAGVLTVVHERPVRGTTERTYRLDLARTTVDDGELAGMSPEDHRRAFTAFIAGLLQTFDRYAAHGNPDLARDGAGYRQTALWLTDGELAELASGLRDVVRAAEANGPGQGRRRRIFSTVLIPADPPEQAPPA</sequence>
<dbReference type="RefSeq" id="WP_237826343.1">
    <property type="nucleotide sequence ID" value="NZ_JAKLTQ010000025.1"/>
</dbReference>
<evidence type="ECO:0000313" key="2">
    <source>
        <dbReference type="EMBL" id="MCG2624450.1"/>
    </source>
</evidence>
<reference evidence="2" key="1">
    <citation type="submission" date="2022-01" db="EMBL/GenBank/DDBJ databases">
        <authorList>
            <person name="Jo J.-H."/>
            <person name="Im W.-T."/>
        </authorList>
    </citation>
    <scope>NUCLEOTIDE SEQUENCE</scope>
    <source>
        <strain evidence="2">I2-34</strain>
    </source>
</reference>
<evidence type="ECO:0000313" key="3">
    <source>
        <dbReference type="Proteomes" id="UP001165368"/>
    </source>
</evidence>
<name>A0ABS9LCS9_9MICC</name>
<dbReference type="InterPro" id="IPR036388">
    <property type="entry name" value="WH-like_DNA-bd_sf"/>
</dbReference>
<dbReference type="SUPFAM" id="SSF46785">
    <property type="entry name" value="Winged helix' DNA-binding domain"/>
    <property type="match status" value="1"/>
</dbReference>
<dbReference type="Gene3D" id="1.10.10.10">
    <property type="entry name" value="Winged helix-like DNA-binding domain superfamily/Winged helix DNA-binding domain"/>
    <property type="match status" value="1"/>
</dbReference>
<comment type="caution">
    <text evidence="2">The sequence shown here is derived from an EMBL/GenBank/DDBJ whole genome shotgun (WGS) entry which is preliminary data.</text>
</comment>
<organism evidence="2 3">
    <name type="scientific">Arthrobacter hankyongi</name>
    <dbReference type="NCBI Taxonomy" id="2904801"/>
    <lineage>
        <taxon>Bacteria</taxon>
        <taxon>Bacillati</taxon>
        <taxon>Actinomycetota</taxon>
        <taxon>Actinomycetes</taxon>
        <taxon>Micrococcales</taxon>
        <taxon>Micrococcaceae</taxon>
        <taxon>Arthrobacter</taxon>
    </lineage>
</organism>
<dbReference type="InterPro" id="IPR001845">
    <property type="entry name" value="HTH_ArsR_DNA-bd_dom"/>
</dbReference>
<dbReference type="Proteomes" id="UP001165368">
    <property type="component" value="Unassembled WGS sequence"/>
</dbReference>
<keyword evidence="3" id="KW-1185">Reference proteome</keyword>
<dbReference type="CDD" id="cd00090">
    <property type="entry name" value="HTH_ARSR"/>
    <property type="match status" value="1"/>
</dbReference>
<dbReference type="InterPro" id="IPR011991">
    <property type="entry name" value="ArsR-like_HTH"/>
</dbReference>
<gene>
    <name evidence="2" type="ORF">LVY72_21410</name>
</gene>
<dbReference type="Gene3D" id="6.10.140.2180">
    <property type="match status" value="1"/>
</dbReference>
<proteinExistence type="predicted"/>
<feature type="domain" description="HTH arsR-type" evidence="1">
    <location>
        <begin position="9"/>
        <end position="84"/>
    </location>
</feature>
<dbReference type="Pfam" id="PF12840">
    <property type="entry name" value="HTH_20"/>
    <property type="match status" value="1"/>
</dbReference>
<dbReference type="SMART" id="SM00418">
    <property type="entry name" value="HTH_ARSR"/>
    <property type="match status" value="1"/>
</dbReference>
<evidence type="ECO:0000259" key="1">
    <source>
        <dbReference type="SMART" id="SM00418"/>
    </source>
</evidence>
<dbReference type="InterPro" id="IPR036390">
    <property type="entry name" value="WH_DNA-bd_sf"/>
</dbReference>